<comment type="similarity">
    <text evidence="1">Belongs to the LOR family.</text>
</comment>
<dbReference type="Gene3D" id="2.40.160.200">
    <property type="entry name" value="LURP1-related"/>
    <property type="match status" value="1"/>
</dbReference>
<sequence length="149" mass="16752">MSDDMTIKDASGKKAFKVESKKKIFTNKYCFMDLQTDRKIAYAKQRFGMPMSSLYEIFVDGTPFACIKKKDTMCKPKFAVKAVNDANSLSISGNLLENWFVFRRGDVAVAEMRKSFGALTNRFTVDIQPGEDVIFILVCCVIIVICADA</sequence>
<dbReference type="InterPro" id="IPR038595">
    <property type="entry name" value="LOR_sf"/>
</dbReference>
<dbReference type="SUPFAM" id="SSF54518">
    <property type="entry name" value="Tubby C-terminal domain-like"/>
    <property type="match status" value="1"/>
</dbReference>
<organism evidence="2 3">
    <name type="scientific">Ditylenchus destructor</name>
    <dbReference type="NCBI Taxonomy" id="166010"/>
    <lineage>
        <taxon>Eukaryota</taxon>
        <taxon>Metazoa</taxon>
        <taxon>Ecdysozoa</taxon>
        <taxon>Nematoda</taxon>
        <taxon>Chromadorea</taxon>
        <taxon>Rhabditida</taxon>
        <taxon>Tylenchina</taxon>
        <taxon>Tylenchomorpha</taxon>
        <taxon>Sphaerularioidea</taxon>
        <taxon>Anguinidae</taxon>
        <taxon>Anguininae</taxon>
        <taxon>Ditylenchus</taxon>
    </lineage>
</organism>
<comment type="caution">
    <text evidence="2">The sequence shown here is derived from an EMBL/GenBank/DDBJ whole genome shotgun (WGS) entry which is preliminary data.</text>
</comment>
<dbReference type="Pfam" id="PF04525">
    <property type="entry name" value="LOR"/>
    <property type="match status" value="1"/>
</dbReference>
<name>A0AAD4MGL3_9BILA</name>
<protein>
    <submittedName>
        <fullName evidence="2">LURP-one-related domain-containing protein</fullName>
    </submittedName>
</protein>
<accession>A0AAD4MGL3</accession>
<dbReference type="InterPro" id="IPR025659">
    <property type="entry name" value="Tubby-like_C"/>
</dbReference>
<evidence type="ECO:0000313" key="2">
    <source>
        <dbReference type="EMBL" id="KAI1694141.1"/>
    </source>
</evidence>
<keyword evidence="3" id="KW-1185">Reference proteome</keyword>
<evidence type="ECO:0000313" key="3">
    <source>
        <dbReference type="Proteomes" id="UP001201812"/>
    </source>
</evidence>
<gene>
    <name evidence="2" type="ORF">DdX_20284</name>
</gene>
<evidence type="ECO:0000256" key="1">
    <source>
        <dbReference type="ARBA" id="ARBA00005437"/>
    </source>
</evidence>
<dbReference type="Proteomes" id="UP001201812">
    <property type="component" value="Unassembled WGS sequence"/>
</dbReference>
<dbReference type="InterPro" id="IPR007612">
    <property type="entry name" value="LOR"/>
</dbReference>
<proteinExistence type="inferred from homology"/>
<reference evidence="2" key="1">
    <citation type="submission" date="2022-01" db="EMBL/GenBank/DDBJ databases">
        <title>Genome Sequence Resource for Two Populations of Ditylenchus destructor, the Migratory Endoparasitic Phytonematode.</title>
        <authorList>
            <person name="Zhang H."/>
            <person name="Lin R."/>
            <person name="Xie B."/>
        </authorList>
    </citation>
    <scope>NUCLEOTIDE SEQUENCE</scope>
    <source>
        <strain evidence="2">BazhouSP</strain>
    </source>
</reference>
<dbReference type="AlphaFoldDB" id="A0AAD4MGL3"/>
<dbReference type="EMBL" id="JAKKPZ010000547">
    <property type="protein sequence ID" value="KAI1694141.1"/>
    <property type="molecule type" value="Genomic_DNA"/>
</dbReference>